<keyword evidence="3" id="KW-1185">Reference proteome</keyword>
<dbReference type="Gene3D" id="2.30.180.10">
    <property type="entry name" value="FAS1 domain"/>
    <property type="match status" value="2"/>
</dbReference>
<dbReference type="InterPro" id="IPR036378">
    <property type="entry name" value="FAS1_dom_sf"/>
</dbReference>
<name>A0AAI8VTR6_9PEZI</name>
<dbReference type="Pfam" id="PF02469">
    <property type="entry name" value="Fasciclin"/>
    <property type="match status" value="2"/>
</dbReference>
<feature type="domain" description="FAS1" evidence="1">
    <location>
        <begin position="200"/>
        <end position="332"/>
    </location>
</feature>
<dbReference type="PROSITE" id="PS50213">
    <property type="entry name" value="FAS1"/>
    <property type="match status" value="2"/>
</dbReference>
<dbReference type="EMBL" id="CAUWAG010000016">
    <property type="protein sequence ID" value="CAJ2510499.1"/>
    <property type="molecule type" value="Genomic_DNA"/>
</dbReference>
<dbReference type="InterPro" id="IPR000782">
    <property type="entry name" value="FAS1_domain"/>
</dbReference>
<evidence type="ECO:0000259" key="1">
    <source>
        <dbReference type="PROSITE" id="PS50213"/>
    </source>
</evidence>
<comment type="caution">
    <text evidence="2">The sequence shown here is derived from an EMBL/GenBank/DDBJ whole genome shotgun (WGS) entry which is preliminary data.</text>
</comment>
<dbReference type="SMART" id="SM00554">
    <property type="entry name" value="FAS1"/>
    <property type="match status" value="2"/>
</dbReference>
<accession>A0AAI8VTR6</accession>
<dbReference type="GO" id="GO:0016236">
    <property type="term" value="P:macroautophagy"/>
    <property type="evidence" value="ECO:0007669"/>
    <property type="project" value="TreeGrafter"/>
</dbReference>
<evidence type="ECO:0000313" key="3">
    <source>
        <dbReference type="Proteomes" id="UP001295740"/>
    </source>
</evidence>
<gene>
    <name evidence="2" type="ORF">KHLLAP_LOCUS10967</name>
</gene>
<organism evidence="2 3">
    <name type="scientific">Anthostomella pinea</name>
    <dbReference type="NCBI Taxonomy" id="933095"/>
    <lineage>
        <taxon>Eukaryota</taxon>
        <taxon>Fungi</taxon>
        <taxon>Dikarya</taxon>
        <taxon>Ascomycota</taxon>
        <taxon>Pezizomycotina</taxon>
        <taxon>Sordariomycetes</taxon>
        <taxon>Xylariomycetidae</taxon>
        <taxon>Xylariales</taxon>
        <taxon>Xylariaceae</taxon>
        <taxon>Anthostomella</taxon>
    </lineage>
</organism>
<dbReference type="PANTHER" id="PTHR10900">
    <property type="entry name" value="PERIOSTIN-RELATED"/>
    <property type="match status" value="1"/>
</dbReference>
<feature type="domain" description="FAS1" evidence="1">
    <location>
        <begin position="1"/>
        <end position="150"/>
    </location>
</feature>
<dbReference type="InterPro" id="IPR050904">
    <property type="entry name" value="Adhesion/Biosynth-related"/>
</dbReference>
<dbReference type="GO" id="GO:0000329">
    <property type="term" value="C:fungal-type vacuole membrane"/>
    <property type="evidence" value="ECO:0007669"/>
    <property type="project" value="TreeGrafter"/>
</dbReference>
<reference evidence="2" key="1">
    <citation type="submission" date="2023-10" db="EMBL/GenBank/DDBJ databases">
        <authorList>
            <person name="Hackl T."/>
        </authorList>
    </citation>
    <scope>NUCLEOTIDE SEQUENCE</scope>
</reference>
<dbReference type="AlphaFoldDB" id="A0AAI8VTR6"/>
<dbReference type="Proteomes" id="UP001295740">
    <property type="component" value="Unassembled WGS sequence"/>
</dbReference>
<sequence>MQIKNTPILALASLASAQNLTGNSSLSDMLGSVGSLSSLNVTLLAPNNDALASINGAGNSMLGDPSYVQALLSYHVLNGSYSNASFSNSSMFIPTMLTNSTFSNVTGGQRVEARMSGHNITFLSAEKQNISSISTLNFTGGMIHIVDGFLSIPGNVTDTLANANLTAASGAITSTNLSRPISSMSYVHFRVLYFTIFPCPERESPLLARIKAFAPETRIMTPLFFSKPSKRSNYRDVTIFAPNNAAFNAIGSIVSILTPQQQNSIIGYHVVNGTVDYSSQMLRRGNSTLKTLTGPDITISVVDGHIFVNAARVTVADILCENGVIHVVDQVLNSENAATSPNATATTATPAFTGASTGTAGVPFTSGVSTATTTYPAATSAGGDDSSATSSSSDGLAMPMKTGAVGVVALFGGAAALMNM</sequence>
<protein>
    <submittedName>
        <fullName evidence="2">Uu.00g133080.m01.CDS01</fullName>
    </submittedName>
</protein>
<dbReference type="PANTHER" id="PTHR10900:SF77">
    <property type="entry name" value="FI19380P1"/>
    <property type="match status" value="1"/>
</dbReference>
<evidence type="ECO:0000313" key="2">
    <source>
        <dbReference type="EMBL" id="CAJ2510499.1"/>
    </source>
</evidence>
<proteinExistence type="predicted"/>
<dbReference type="SUPFAM" id="SSF82153">
    <property type="entry name" value="FAS1 domain"/>
    <property type="match status" value="2"/>
</dbReference>